<organism evidence="2 3">
    <name type="scientific">Cloeon dipterum</name>
    <dbReference type="NCBI Taxonomy" id="197152"/>
    <lineage>
        <taxon>Eukaryota</taxon>
        <taxon>Metazoa</taxon>
        <taxon>Ecdysozoa</taxon>
        <taxon>Arthropoda</taxon>
        <taxon>Hexapoda</taxon>
        <taxon>Insecta</taxon>
        <taxon>Pterygota</taxon>
        <taxon>Palaeoptera</taxon>
        <taxon>Ephemeroptera</taxon>
        <taxon>Pisciforma</taxon>
        <taxon>Baetidae</taxon>
        <taxon>Cloeon</taxon>
    </lineage>
</organism>
<evidence type="ECO:0000313" key="3">
    <source>
        <dbReference type="Proteomes" id="UP000494165"/>
    </source>
</evidence>
<evidence type="ECO:0000313" key="2">
    <source>
        <dbReference type="EMBL" id="CAB3386099.1"/>
    </source>
</evidence>
<accession>A0A8S1E123</accession>
<name>A0A8S1E123_9INSE</name>
<feature type="region of interest" description="Disordered" evidence="1">
    <location>
        <begin position="161"/>
        <end position="196"/>
    </location>
</feature>
<dbReference type="EMBL" id="CADEPI010000454">
    <property type="protein sequence ID" value="CAB3386099.1"/>
    <property type="molecule type" value="Genomic_DNA"/>
</dbReference>
<evidence type="ECO:0000256" key="1">
    <source>
        <dbReference type="SAM" id="MobiDB-lite"/>
    </source>
</evidence>
<gene>
    <name evidence="2" type="ORF">CLODIP_2_CD09687</name>
</gene>
<feature type="compositionally biased region" description="Low complexity" evidence="1">
    <location>
        <begin position="168"/>
        <end position="188"/>
    </location>
</feature>
<dbReference type="AlphaFoldDB" id="A0A8S1E123"/>
<reference evidence="2 3" key="1">
    <citation type="submission" date="2020-04" db="EMBL/GenBank/DDBJ databases">
        <authorList>
            <person name="Alioto T."/>
            <person name="Alioto T."/>
            <person name="Gomez Garrido J."/>
        </authorList>
    </citation>
    <scope>NUCLEOTIDE SEQUENCE [LARGE SCALE GENOMIC DNA]</scope>
</reference>
<sequence>MLAFSQRMRRRRPHRMDKVTNTISGEGTAVLCFPPDGSFFRGLMTSSSKDQITMDEDSPYVLYGREMPNPGHYKVTVADLETGLQYHMEKVQLRGELKKRGRTSVSPEQMVSHSTSAAIPIGGGVHGGGGLGIGCFDDIFLMEHSCPNLLGGGGFLMDTANLSPAGESNSTQMSSTPSQNSPTSPQPSAKEDSPLEAMATPQFSLDFESNEDCFQFTANAVHRGQKADMMIQKLMAGSKLKGTKCVVLVGPLRFAVSDTYTTNATMAWSM</sequence>
<keyword evidence="3" id="KW-1185">Reference proteome</keyword>
<proteinExistence type="predicted"/>
<protein>
    <submittedName>
        <fullName evidence="2">Uncharacterized protein</fullName>
    </submittedName>
</protein>
<comment type="caution">
    <text evidence="2">The sequence shown here is derived from an EMBL/GenBank/DDBJ whole genome shotgun (WGS) entry which is preliminary data.</text>
</comment>
<dbReference type="Proteomes" id="UP000494165">
    <property type="component" value="Unassembled WGS sequence"/>
</dbReference>